<dbReference type="OrthoDB" id="4448214at2"/>
<proteinExistence type="predicted"/>
<keyword evidence="2" id="KW-1185">Reference proteome</keyword>
<sequence>MPVEWSRQEVLDALGTHLLRPRAATDDYTVIDVITEPDNLLVIFRWRRDPNTYAVEVEFPASPESSVTGEPLASVDEWAADVAFSIAEQLWTGLVRRSRRTIRDGYVVLDIRDAPDVCPAGFFISSVPLVILSSRPQSPIEPLPPPALQAGHWLAEAGMDVTIPQRSLADAKLACWLQAYVNNAQGEPYVGHAAASWEDDDHTTARLDLARTQPGIPPTVREALVRLAICEVAEAGALHMVTMIDIPELHTLGFRPTPNGELTLATSCAGP</sequence>
<dbReference type="RefSeq" id="WP_155357816.1">
    <property type="nucleotide sequence ID" value="NZ_BAAAHL010000021.1"/>
</dbReference>
<name>A0A5M3X2I9_9ACTN</name>
<evidence type="ECO:0000313" key="1">
    <source>
        <dbReference type="EMBL" id="GES12508.1"/>
    </source>
</evidence>
<gene>
    <name evidence="1" type="ORF">Amac_061050</name>
</gene>
<dbReference type="AlphaFoldDB" id="A0A5M3X2I9"/>
<dbReference type="EMBL" id="BLAE01000036">
    <property type="protein sequence ID" value="GES12508.1"/>
    <property type="molecule type" value="Genomic_DNA"/>
</dbReference>
<evidence type="ECO:0000313" key="2">
    <source>
        <dbReference type="Proteomes" id="UP000331127"/>
    </source>
</evidence>
<comment type="caution">
    <text evidence="1">The sequence shown here is derived from an EMBL/GenBank/DDBJ whole genome shotgun (WGS) entry which is preliminary data.</text>
</comment>
<organism evidence="1 2">
    <name type="scientific">Acrocarpospora macrocephala</name>
    <dbReference type="NCBI Taxonomy" id="150177"/>
    <lineage>
        <taxon>Bacteria</taxon>
        <taxon>Bacillati</taxon>
        <taxon>Actinomycetota</taxon>
        <taxon>Actinomycetes</taxon>
        <taxon>Streptosporangiales</taxon>
        <taxon>Streptosporangiaceae</taxon>
        <taxon>Acrocarpospora</taxon>
    </lineage>
</organism>
<protein>
    <submittedName>
        <fullName evidence="1">Uncharacterized protein</fullName>
    </submittedName>
</protein>
<accession>A0A5M3X2I9</accession>
<reference evidence="1 2" key="1">
    <citation type="submission" date="2019-10" db="EMBL/GenBank/DDBJ databases">
        <title>Whole genome shotgun sequence of Acrocarpospora macrocephala NBRC 16266.</title>
        <authorList>
            <person name="Ichikawa N."/>
            <person name="Kimura A."/>
            <person name="Kitahashi Y."/>
            <person name="Komaki H."/>
            <person name="Oguchi A."/>
        </authorList>
    </citation>
    <scope>NUCLEOTIDE SEQUENCE [LARGE SCALE GENOMIC DNA]</scope>
    <source>
        <strain evidence="1 2">NBRC 16266</strain>
    </source>
</reference>
<dbReference type="Proteomes" id="UP000331127">
    <property type="component" value="Unassembled WGS sequence"/>
</dbReference>